<accession>A0A8H4RMY2</accession>
<dbReference type="Proteomes" id="UP000566819">
    <property type="component" value="Unassembled WGS sequence"/>
</dbReference>
<proteinExistence type="predicted"/>
<comment type="caution">
    <text evidence="3">The sequence shown here is derived from an EMBL/GenBank/DDBJ whole genome shotgun (WGS) entry which is preliminary data.</text>
</comment>
<feature type="region of interest" description="Disordered" evidence="1">
    <location>
        <begin position="114"/>
        <end position="140"/>
    </location>
</feature>
<dbReference type="AlphaFoldDB" id="A0A8H4RMY2"/>
<evidence type="ECO:0000313" key="3">
    <source>
        <dbReference type="EMBL" id="KAF4632915.1"/>
    </source>
</evidence>
<dbReference type="EMBL" id="JAAMPI010000306">
    <property type="protein sequence ID" value="KAF4632915.1"/>
    <property type="molecule type" value="Genomic_DNA"/>
</dbReference>
<evidence type="ECO:0000256" key="2">
    <source>
        <dbReference type="SAM" id="Phobius"/>
    </source>
</evidence>
<gene>
    <name evidence="3" type="ORF">G7Y89_g5202</name>
</gene>
<name>A0A8H4RMY2_9HELO</name>
<organism evidence="3 4">
    <name type="scientific">Cudoniella acicularis</name>
    <dbReference type="NCBI Taxonomy" id="354080"/>
    <lineage>
        <taxon>Eukaryota</taxon>
        <taxon>Fungi</taxon>
        <taxon>Dikarya</taxon>
        <taxon>Ascomycota</taxon>
        <taxon>Pezizomycotina</taxon>
        <taxon>Leotiomycetes</taxon>
        <taxon>Helotiales</taxon>
        <taxon>Tricladiaceae</taxon>
        <taxon>Cudoniella</taxon>
    </lineage>
</organism>
<keyword evidence="2" id="KW-1133">Transmembrane helix</keyword>
<dbReference type="OrthoDB" id="2590398at2759"/>
<sequence length="140" mass="15600">MRLERKDLAIIQCPDFDNCISHLTPREHRCVTGSLSSCAFIRISTATILPNDEADGLQSYRSEDNLGNDRFSRIEASMAITRRNMLPVLVIVIGLEPIMISVILLVARVPDQKPEDTASPSALPDIEAHMQGSEKMTDHR</sequence>
<protein>
    <submittedName>
        <fullName evidence="3">Uncharacterized protein</fullName>
    </submittedName>
</protein>
<reference evidence="3 4" key="1">
    <citation type="submission" date="2020-03" db="EMBL/GenBank/DDBJ databases">
        <title>Draft Genome Sequence of Cudoniella acicularis.</title>
        <authorList>
            <person name="Buettner E."/>
            <person name="Kellner H."/>
        </authorList>
    </citation>
    <scope>NUCLEOTIDE SEQUENCE [LARGE SCALE GENOMIC DNA]</scope>
    <source>
        <strain evidence="3 4">DSM 108380</strain>
    </source>
</reference>
<keyword evidence="4" id="KW-1185">Reference proteome</keyword>
<keyword evidence="2" id="KW-0472">Membrane</keyword>
<keyword evidence="2" id="KW-0812">Transmembrane</keyword>
<evidence type="ECO:0000313" key="4">
    <source>
        <dbReference type="Proteomes" id="UP000566819"/>
    </source>
</evidence>
<feature type="transmembrane region" description="Helical" evidence="2">
    <location>
        <begin position="86"/>
        <end position="107"/>
    </location>
</feature>
<evidence type="ECO:0000256" key="1">
    <source>
        <dbReference type="SAM" id="MobiDB-lite"/>
    </source>
</evidence>